<proteinExistence type="predicted"/>
<name>A0A0D3AUB3_BRAOL</name>
<dbReference type="AlphaFoldDB" id="A0A0D3AUB3"/>
<dbReference type="Proteomes" id="UP000032141">
    <property type="component" value="Chromosome C2"/>
</dbReference>
<accession>A0A0D3AUB3</accession>
<organism evidence="1 2">
    <name type="scientific">Brassica oleracea var. oleracea</name>
    <dbReference type="NCBI Taxonomy" id="109376"/>
    <lineage>
        <taxon>Eukaryota</taxon>
        <taxon>Viridiplantae</taxon>
        <taxon>Streptophyta</taxon>
        <taxon>Embryophyta</taxon>
        <taxon>Tracheophyta</taxon>
        <taxon>Spermatophyta</taxon>
        <taxon>Magnoliopsida</taxon>
        <taxon>eudicotyledons</taxon>
        <taxon>Gunneridae</taxon>
        <taxon>Pentapetalae</taxon>
        <taxon>rosids</taxon>
        <taxon>malvids</taxon>
        <taxon>Brassicales</taxon>
        <taxon>Brassicaceae</taxon>
        <taxon>Brassiceae</taxon>
        <taxon>Brassica</taxon>
    </lineage>
</organism>
<reference evidence="1 2" key="1">
    <citation type="journal article" date="2014" name="Genome Biol.">
        <title>Transcriptome and methylome profiling reveals relics of genome dominance in the mesopolyploid Brassica oleracea.</title>
        <authorList>
            <person name="Parkin I.A."/>
            <person name="Koh C."/>
            <person name="Tang H."/>
            <person name="Robinson S.J."/>
            <person name="Kagale S."/>
            <person name="Clarke W.E."/>
            <person name="Town C.D."/>
            <person name="Nixon J."/>
            <person name="Krishnakumar V."/>
            <person name="Bidwell S.L."/>
            <person name="Denoeud F."/>
            <person name="Belcram H."/>
            <person name="Links M.G."/>
            <person name="Just J."/>
            <person name="Clarke C."/>
            <person name="Bender T."/>
            <person name="Huebert T."/>
            <person name="Mason A.S."/>
            <person name="Pires J.C."/>
            <person name="Barker G."/>
            <person name="Moore J."/>
            <person name="Walley P.G."/>
            <person name="Manoli S."/>
            <person name="Batley J."/>
            <person name="Edwards D."/>
            <person name="Nelson M.N."/>
            <person name="Wang X."/>
            <person name="Paterson A.H."/>
            <person name="King G."/>
            <person name="Bancroft I."/>
            <person name="Chalhoub B."/>
            <person name="Sharpe A.G."/>
        </authorList>
    </citation>
    <scope>NUCLEOTIDE SEQUENCE</scope>
    <source>
        <strain evidence="1 2">cv. TO1000</strain>
    </source>
</reference>
<keyword evidence="2" id="KW-1185">Reference proteome</keyword>
<reference evidence="1" key="2">
    <citation type="submission" date="2015-03" db="UniProtKB">
        <authorList>
            <consortium name="EnsemblPlants"/>
        </authorList>
    </citation>
    <scope>IDENTIFICATION</scope>
</reference>
<evidence type="ECO:0000313" key="2">
    <source>
        <dbReference type="Proteomes" id="UP000032141"/>
    </source>
</evidence>
<evidence type="ECO:0000313" key="1">
    <source>
        <dbReference type="EnsemblPlants" id="Bo2g127170.1"/>
    </source>
</evidence>
<dbReference type="Gramene" id="Bo2g127170.1">
    <property type="protein sequence ID" value="Bo2g127170.1"/>
    <property type="gene ID" value="Bo2g127170"/>
</dbReference>
<dbReference type="EnsemblPlants" id="Bo2g127170.1">
    <property type="protein sequence ID" value="Bo2g127170.1"/>
    <property type="gene ID" value="Bo2g127170"/>
</dbReference>
<sequence>MESEEMDSIFRGNIMNKKEMEVVMNKAKRDRLRVTSRCLQQNLLWLLSEGETAVDIARS</sequence>
<dbReference type="OMA" id="TSRCLQQ"/>
<dbReference type="HOGENOM" id="CLU_2964015_0_0_1"/>
<protein>
    <submittedName>
        <fullName evidence="1">Uncharacterized protein</fullName>
    </submittedName>
</protein>